<proteinExistence type="predicted"/>
<feature type="transmembrane region" description="Helical" evidence="1">
    <location>
        <begin position="58"/>
        <end position="77"/>
    </location>
</feature>
<keyword evidence="1" id="KW-0472">Membrane</keyword>
<evidence type="ECO:0000313" key="2">
    <source>
        <dbReference type="EMBL" id="KKL98404.1"/>
    </source>
</evidence>
<dbReference type="AlphaFoldDB" id="A0A0F9GHU8"/>
<keyword evidence="1" id="KW-1133">Transmembrane helix</keyword>
<name>A0A0F9GHU8_9ZZZZ</name>
<reference evidence="2" key="1">
    <citation type="journal article" date="2015" name="Nature">
        <title>Complex archaea that bridge the gap between prokaryotes and eukaryotes.</title>
        <authorList>
            <person name="Spang A."/>
            <person name="Saw J.H."/>
            <person name="Jorgensen S.L."/>
            <person name="Zaremba-Niedzwiedzka K."/>
            <person name="Martijn J."/>
            <person name="Lind A.E."/>
            <person name="van Eijk R."/>
            <person name="Schleper C."/>
            <person name="Guy L."/>
            <person name="Ettema T.J."/>
        </authorList>
    </citation>
    <scope>NUCLEOTIDE SEQUENCE</scope>
</reference>
<feature type="transmembrane region" description="Helical" evidence="1">
    <location>
        <begin position="35"/>
        <end position="52"/>
    </location>
</feature>
<evidence type="ECO:0008006" key="3">
    <source>
        <dbReference type="Google" id="ProtNLM"/>
    </source>
</evidence>
<comment type="caution">
    <text evidence="2">The sequence shown here is derived from an EMBL/GenBank/DDBJ whole genome shotgun (WGS) entry which is preliminary data.</text>
</comment>
<dbReference type="EMBL" id="LAZR01017932">
    <property type="protein sequence ID" value="KKL98404.1"/>
    <property type="molecule type" value="Genomic_DNA"/>
</dbReference>
<organism evidence="2">
    <name type="scientific">marine sediment metagenome</name>
    <dbReference type="NCBI Taxonomy" id="412755"/>
    <lineage>
        <taxon>unclassified sequences</taxon>
        <taxon>metagenomes</taxon>
        <taxon>ecological metagenomes</taxon>
    </lineage>
</organism>
<accession>A0A0F9GHU8</accession>
<protein>
    <recommendedName>
        <fullName evidence="3">PQ-loop repeat-containing protein</fullName>
    </recommendedName>
</protein>
<keyword evidence="1" id="KW-0812">Transmembrane</keyword>
<sequence length="85" mass="10200">MIFEMIMLICFGAAWPFSVYKSYKSKSIKGKSIAFSYVIFIGYIAGILHKIFHDYDWVIYLYIFNSILVFIDILLYYRNKKYKQP</sequence>
<gene>
    <name evidence="2" type="ORF">LCGC14_1824760</name>
</gene>
<evidence type="ECO:0000256" key="1">
    <source>
        <dbReference type="SAM" id="Phobius"/>
    </source>
</evidence>